<comment type="similarity">
    <text evidence="1">Belongs to the cytochrome P450 family.</text>
</comment>
<evidence type="ECO:0000256" key="2">
    <source>
        <dbReference type="ARBA" id="ARBA00022617"/>
    </source>
</evidence>
<dbReference type="InParanoid" id="A0A3Q7HTJ1"/>
<accession>A0A3Q7HTJ1</accession>
<evidence type="ECO:0000256" key="4">
    <source>
        <dbReference type="ARBA" id="ARBA00023002"/>
    </source>
</evidence>
<dbReference type="FunFam" id="1.10.630.10:FF:000043">
    <property type="entry name" value="Cytochrome P450 99A2"/>
    <property type="match status" value="2"/>
</dbReference>
<dbReference type="Gramene" id="Solyc08g076250.2.1">
    <property type="protein sequence ID" value="Solyc08g076250.2.1"/>
    <property type="gene ID" value="Solyc08g076250.2"/>
</dbReference>
<dbReference type="InterPro" id="IPR036396">
    <property type="entry name" value="Cyt_P450_sf"/>
</dbReference>
<evidence type="ECO:0000256" key="1">
    <source>
        <dbReference type="ARBA" id="ARBA00010617"/>
    </source>
</evidence>
<dbReference type="Gene3D" id="1.10.630.10">
    <property type="entry name" value="Cytochrome P450"/>
    <property type="match status" value="2"/>
</dbReference>
<proteinExistence type="inferred from homology"/>
<organism evidence="8">
    <name type="scientific">Solanum lycopersicum</name>
    <name type="common">Tomato</name>
    <name type="synonym">Lycopersicon esculentum</name>
    <dbReference type="NCBI Taxonomy" id="4081"/>
    <lineage>
        <taxon>Eukaryota</taxon>
        <taxon>Viridiplantae</taxon>
        <taxon>Streptophyta</taxon>
        <taxon>Embryophyta</taxon>
        <taxon>Tracheophyta</taxon>
        <taxon>Spermatophyta</taxon>
        <taxon>Magnoliopsida</taxon>
        <taxon>eudicotyledons</taxon>
        <taxon>Gunneridae</taxon>
        <taxon>Pentapetalae</taxon>
        <taxon>asterids</taxon>
        <taxon>lamiids</taxon>
        <taxon>Solanales</taxon>
        <taxon>Solanaceae</taxon>
        <taxon>Solanoideae</taxon>
        <taxon>Solaneae</taxon>
        <taxon>Solanum</taxon>
        <taxon>Solanum subgen. Lycopersicon</taxon>
    </lineage>
</organism>
<keyword evidence="5" id="KW-0408">Iron</keyword>
<dbReference type="GO" id="GO:0005506">
    <property type="term" value="F:iron ion binding"/>
    <property type="evidence" value="ECO:0007669"/>
    <property type="project" value="InterPro"/>
</dbReference>
<evidence type="ECO:0000313" key="9">
    <source>
        <dbReference type="Proteomes" id="UP000004994"/>
    </source>
</evidence>
<evidence type="ECO:0000313" key="8">
    <source>
        <dbReference type="EnsemblPlants" id="Solyc08g076250.2.1"/>
    </source>
</evidence>
<keyword evidence="7" id="KW-0812">Transmembrane</keyword>
<dbReference type="GO" id="GO:0020037">
    <property type="term" value="F:heme binding"/>
    <property type="evidence" value="ECO:0007669"/>
    <property type="project" value="InterPro"/>
</dbReference>
<dbReference type="AlphaFoldDB" id="A0A3Q7HTJ1"/>
<evidence type="ECO:0000256" key="3">
    <source>
        <dbReference type="ARBA" id="ARBA00022723"/>
    </source>
</evidence>
<sequence>MEIHFNSVSLLPSFFLLLVIFVRKTKKSNQRLPPGSWKLAIIGSIHHLIGALPHHVLRNLSKKYGPIMHLKLGEIDAVVVSSPHMAKQVLKVHDLSFAARPELIASDIVFYRQKDILFAKYGDYWKQMRKICISELLGAKMVKSFSLIRQDEVHDLVASIRSTPNVVVNVSEKVLRVTCSVICRLAFGKVWDDGDNLLMLMREVLALSGGFDVADFFPSWTLLHEIGGMRSRLKRMHKKFDVILEKIIHEHKENRANGKEGNSEFGGEDLIDVLLRVMEKNGELRFPITNDSVKAIVLDFFFEGTETSSVILQWALSELMKNPNMMAKAQTENDLNDNDVEELKYLKLVINETLRLHPASPLLGLRQCREATEIDGYTIPLNSQVDVNGWVIARDSESWDDPETFMPERFEKEFSNVVYPLAQLLYHFDWKLPYGQRPEDLDMTETLGISATRKNDLHLIAISHDLKCPWKLPIIGSMHHLIGVLPHHVLRNLSKKYGPIMHLKLGEIDTVVVSSAHMAKQVLKVHDLCFAARPELMSSDIVFYNQNDIVFAKYGDYWKQMRKICISELLSAKMVKSFSLIRQDEVHDLVASIRSTPNVVVNISEKILRLTSSVICRSAFGKVWDDRDNLLMLMREVLSLSGGFDVADLFPSWTLLHGIGGMRNRLKSLHQKIDVILEKIIHEHKENRANGKKGNSEFGGEDLIDVLLRVMENGELQFPITNDSVKAVVLDLFFGGTETSSVIIQWALSELMKNPKVMAKAQAEVRRVCKGKKDLNDNVVEELKYLKLVINETLRLHPASPLLGLRQCREETKIDGYTIPLKSQVVVNGWAIARDPESWDDPEAFVPERFEKNSVDFNGNHFQYIPFGAGSRMCPGMHFGLANVVYPLAQLLYHFDWKLPYGQQPEDLDMTETLGISATRKNDLNLIAISYD</sequence>
<protein>
    <recommendedName>
        <fullName evidence="10">Cytochrome P450</fullName>
    </recommendedName>
</protein>
<keyword evidence="9" id="KW-1185">Reference proteome</keyword>
<dbReference type="PANTHER" id="PTHR47953">
    <property type="entry name" value="OS08G0105600 PROTEIN"/>
    <property type="match status" value="1"/>
</dbReference>
<dbReference type="PaxDb" id="4081-Solyc08g076250.1.1"/>
<dbReference type="InterPro" id="IPR017972">
    <property type="entry name" value="Cyt_P450_CS"/>
</dbReference>
<evidence type="ECO:0000256" key="7">
    <source>
        <dbReference type="SAM" id="Phobius"/>
    </source>
</evidence>
<evidence type="ECO:0000256" key="5">
    <source>
        <dbReference type="ARBA" id="ARBA00023004"/>
    </source>
</evidence>
<name>A0A3Q7HTJ1_SOLLC</name>
<dbReference type="PANTHER" id="PTHR47953:SF21">
    <property type="entry name" value="CYTOCHROME P450 71D7"/>
    <property type="match status" value="1"/>
</dbReference>
<dbReference type="CDD" id="cd11072">
    <property type="entry name" value="CYP71-like"/>
    <property type="match status" value="2"/>
</dbReference>
<dbReference type="PRINTS" id="PR00463">
    <property type="entry name" value="EP450I"/>
</dbReference>
<dbReference type="InterPro" id="IPR052306">
    <property type="entry name" value="CYP450_71D"/>
</dbReference>
<dbReference type="PROSITE" id="PS00086">
    <property type="entry name" value="CYTOCHROME_P450"/>
    <property type="match status" value="1"/>
</dbReference>
<reference evidence="8" key="1">
    <citation type="journal article" date="2012" name="Nature">
        <title>The tomato genome sequence provides insights into fleshy fruit evolution.</title>
        <authorList>
            <consortium name="Tomato Genome Consortium"/>
        </authorList>
    </citation>
    <scope>NUCLEOTIDE SEQUENCE [LARGE SCALE GENOMIC DNA]</scope>
    <source>
        <strain evidence="8">cv. Heinz 1706</strain>
    </source>
</reference>
<keyword evidence="3" id="KW-0479">Metal-binding</keyword>
<keyword evidence="6" id="KW-0503">Monooxygenase</keyword>
<dbReference type="Pfam" id="PF00067">
    <property type="entry name" value="p450"/>
    <property type="match status" value="2"/>
</dbReference>
<dbReference type="InterPro" id="IPR002401">
    <property type="entry name" value="Cyt_P450_E_grp-I"/>
</dbReference>
<dbReference type="Proteomes" id="UP000004994">
    <property type="component" value="Chromosome 8"/>
</dbReference>
<evidence type="ECO:0000256" key="6">
    <source>
        <dbReference type="ARBA" id="ARBA00023033"/>
    </source>
</evidence>
<dbReference type="PRINTS" id="PR00385">
    <property type="entry name" value="P450"/>
</dbReference>
<keyword evidence="4" id="KW-0560">Oxidoreductase</keyword>
<reference evidence="8" key="2">
    <citation type="submission" date="2019-01" db="UniProtKB">
        <authorList>
            <consortium name="EnsemblPlants"/>
        </authorList>
    </citation>
    <scope>IDENTIFICATION</scope>
    <source>
        <strain evidence="8">cv. Heinz 1706</strain>
    </source>
</reference>
<keyword evidence="7" id="KW-0472">Membrane</keyword>
<evidence type="ECO:0008006" key="10">
    <source>
        <dbReference type="Google" id="ProtNLM"/>
    </source>
</evidence>
<dbReference type="STRING" id="4081.A0A3Q7HTJ1"/>
<feature type="transmembrane region" description="Helical" evidence="7">
    <location>
        <begin position="35"/>
        <end position="53"/>
    </location>
</feature>
<dbReference type="OMA" id="ANIWSAH"/>
<dbReference type="GO" id="GO:0016705">
    <property type="term" value="F:oxidoreductase activity, acting on paired donors, with incorporation or reduction of molecular oxygen"/>
    <property type="evidence" value="ECO:0007669"/>
    <property type="project" value="InterPro"/>
</dbReference>
<dbReference type="EnsemblPlants" id="Solyc08g076250.2.1">
    <property type="protein sequence ID" value="Solyc08g076250.2.1"/>
    <property type="gene ID" value="Solyc08g076250.2"/>
</dbReference>
<dbReference type="SUPFAM" id="SSF48264">
    <property type="entry name" value="Cytochrome P450"/>
    <property type="match status" value="2"/>
</dbReference>
<keyword evidence="2" id="KW-0349">Heme</keyword>
<dbReference type="GO" id="GO:0004497">
    <property type="term" value="F:monooxygenase activity"/>
    <property type="evidence" value="ECO:0007669"/>
    <property type="project" value="UniProtKB-KW"/>
</dbReference>
<feature type="transmembrane region" description="Helical" evidence="7">
    <location>
        <begin position="6"/>
        <end position="23"/>
    </location>
</feature>
<dbReference type="InterPro" id="IPR001128">
    <property type="entry name" value="Cyt_P450"/>
</dbReference>
<keyword evidence="7" id="KW-1133">Transmembrane helix</keyword>